<comment type="catalytic activity">
    <reaction evidence="12 14">
        <text>hydrolysis of (1-&gt;4)-alpha-D-glucosidic linkage in 4-alpha-D-[(1-&gt;4)-alpha-D-glucanosyl]n trehalose to yield trehalose and (1-&gt;4)-alpha-D-glucan.</text>
        <dbReference type="EC" id="3.2.1.141"/>
    </reaction>
</comment>
<feature type="active site" description="Nucleophile" evidence="15">
    <location>
        <position position="266"/>
    </location>
</feature>
<evidence type="ECO:0000313" key="20">
    <source>
        <dbReference type="Proteomes" id="UP000503447"/>
    </source>
</evidence>
<dbReference type="InterPro" id="IPR004193">
    <property type="entry name" value="Glyco_hydro_13_N"/>
</dbReference>
<dbReference type="GO" id="GO:0005992">
    <property type="term" value="P:trehalose biosynthetic process"/>
    <property type="evidence" value="ECO:0007669"/>
    <property type="project" value="UniProtKB-UniRule"/>
</dbReference>
<dbReference type="AlphaFoldDB" id="A0A6M5YXY2"/>
<feature type="region of interest" description="Disordered" evidence="17">
    <location>
        <begin position="622"/>
        <end position="651"/>
    </location>
</feature>
<dbReference type="EMBL" id="CP053452">
    <property type="protein sequence ID" value="QJW98091.1"/>
    <property type="molecule type" value="Genomic_DNA"/>
</dbReference>
<dbReference type="InterPro" id="IPR013783">
    <property type="entry name" value="Ig-like_fold"/>
</dbReference>
<evidence type="ECO:0000256" key="5">
    <source>
        <dbReference type="ARBA" id="ARBA00015938"/>
    </source>
</evidence>
<feature type="compositionally biased region" description="Basic residues" evidence="17">
    <location>
        <begin position="639"/>
        <end position="651"/>
    </location>
</feature>
<keyword evidence="7 14" id="KW-0378">Hydrolase</keyword>
<evidence type="ECO:0000256" key="4">
    <source>
        <dbReference type="ARBA" id="ARBA00012268"/>
    </source>
</evidence>
<dbReference type="Pfam" id="PF11941">
    <property type="entry name" value="DUF3459"/>
    <property type="match status" value="1"/>
</dbReference>
<dbReference type="PIRSF" id="PIRSF006337">
    <property type="entry name" value="Trehalose_TreZ"/>
    <property type="match status" value="1"/>
</dbReference>
<dbReference type="Gene3D" id="1.10.10.760">
    <property type="entry name" value="E-set domains of sugar-utilizing enzymes"/>
    <property type="match status" value="1"/>
</dbReference>
<dbReference type="InterPro" id="IPR022567">
    <property type="entry name" value="DUF3459"/>
</dbReference>
<feature type="site" description="Transition state stabilizer" evidence="16">
    <location>
        <position position="396"/>
    </location>
</feature>
<keyword evidence="8" id="KW-0119">Carbohydrate metabolism</keyword>
<comment type="subcellular location">
    <subcellularLocation>
        <location evidence="1 15">Cytoplasm</location>
    </subcellularLocation>
</comment>
<dbReference type="Pfam" id="PF02922">
    <property type="entry name" value="CBM_48"/>
    <property type="match status" value="1"/>
</dbReference>
<dbReference type="SUPFAM" id="SSF81296">
    <property type="entry name" value="E set domains"/>
    <property type="match status" value="1"/>
</dbReference>
<protein>
    <recommendedName>
        <fullName evidence="5 13">Malto-oligosyltrehalose trehalohydrolase</fullName>
        <shortName evidence="14">MTHase</shortName>
        <ecNumber evidence="4 13">3.2.1.141</ecNumber>
    </recommendedName>
    <alternativeName>
        <fullName evidence="11 14">4-alpha-D-((1-&gt;4)-alpha-D-glucano)trehalose trehalohydrolase</fullName>
    </alternativeName>
    <alternativeName>
        <fullName evidence="10 14">Maltooligosyl trehalose trehalohydrolase</fullName>
    </alternativeName>
</protein>
<dbReference type="Pfam" id="PF00128">
    <property type="entry name" value="Alpha-amylase"/>
    <property type="match status" value="1"/>
</dbReference>
<evidence type="ECO:0000256" key="15">
    <source>
        <dbReference type="PIRSR" id="PIRSR006337-1"/>
    </source>
</evidence>
<dbReference type="Gene3D" id="2.60.40.10">
    <property type="entry name" value="Immunoglobulins"/>
    <property type="match status" value="1"/>
</dbReference>
<keyword evidence="9 14" id="KW-0326">Glycosidase</keyword>
<evidence type="ECO:0000256" key="2">
    <source>
        <dbReference type="ARBA" id="ARBA00005199"/>
    </source>
</evidence>
<dbReference type="SMART" id="SM00642">
    <property type="entry name" value="Aamy"/>
    <property type="match status" value="1"/>
</dbReference>
<dbReference type="InterPro" id="IPR006047">
    <property type="entry name" value="GH13_cat_dom"/>
</dbReference>
<dbReference type="PANTHER" id="PTHR43651:SF11">
    <property type="entry name" value="MALTO-OLIGOSYLTREHALOSE TREHALOHYDROLASE"/>
    <property type="match status" value="1"/>
</dbReference>
<evidence type="ECO:0000256" key="1">
    <source>
        <dbReference type="ARBA" id="ARBA00004496"/>
    </source>
</evidence>
<dbReference type="Proteomes" id="UP000503447">
    <property type="component" value="Chromosome"/>
</dbReference>
<dbReference type="InterPro" id="IPR017853">
    <property type="entry name" value="GH"/>
</dbReference>
<feature type="active site" description="Proton donor" evidence="15">
    <location>
        <position position="301"/>
    </location>
</feature>
<dbReference type="RefSeq" id="WP_171473337.1">
    <property type="nucleotide sequence ID" value="NZ_CP053452.2"/>
</dbReference>
<dbReference type="GO" id="GO:0033942">
    <property type="term" value="F:4-alpha-D-(1-&gt;4)-alpha-D-glucanotrehalose trehalohydrolase activity"/>
    <property type="evidence" value="ECO:0007669"/>
    <property type="project" value="UniProtKB-EC"/>
</dbReference>
<evidence type="ECO:0000256" key="8">
    <source>
        <dbReference type="ARBA" id="ARBA00023277"/>
    </source>
</evidence>
<dbReference type="EC" id="3.2.1.141" evidence="4 13"/>
<accession>A0A6M5YXY2</accession>
<dbReference type="InterPro" id="IPR012768">
    <property type="entry name" value="Trehalose_TreZ"/>
</dbReference>
<dbReference type="SUPFAM" id="SSF51445">
    <property type="entry name" value="(Trans)glycosidases"/>
    <property type="match status" value="1"/>
</dbReference>
<dbReference type="InterPro" id="IPR044901">
    <property type="entry name" value="Trehalose_TreZ_E-set_sf"/>
</dbReference>
<sequence>MNSGRRLPIGAEVTDAGVHFRLWAPRHRRARVVVETGRATGEHPLEPEPNGYFSGRVAGVVAGDLYRFRLDEKDLLLDPASRFQPDGPRGPSQVVDPKAFAWTDTKWAGAGLRGQVLYELHVGTFTREGTWAAAERQLEVLADLGVTVIELIPVADFPGRFGWGYDGVCLFAPYRGYGTPDDMRRFVNRAHGLGLGVILDVVYNHLGPRGNVLAQYTPAYFTDRHTTDWGQAINFDGPESGPVREFYLANAGYWIDEFHLDGLRLDATQSIFDDSSDHILARIGQRVRQAARGRATLIINENEPQLAKIVRPVERGGYGLDGIWNDDFHHSAMVALTGRAEAYYSDHSGAPQEFISAAKYGYLLQGQRYAWQDQRRGTPALDLEPWQFVNFIQNHDQVANSGSGRRCHALSSPGRLRAVTALTLLCPGTPMLFQGQEFAASAPFFYFADHEPSTAAEVKQGRAEFLTQFRRLDHPGLADEIPDPADLTTFEDSKLDHSERDRGAHAAAFRLHKDLLALRRTDPAFSRQERRGVDGAVLGPNAFMLRFFAGDRADRLLLVNFGPDLYLDRAPEPLLAPPEGCRWKTLWSSEDRRYGGEGTPPAETLDGWHIMGEAAQVLAPELQPPHDEKATARATAQMKLRKHRERTRLTE</sequence>
<evidence type="ECO:0000256" key="16">
    <source>
        <dbReference type="PIRSR" id="PIRSR006337-3"/>
    </source>
</evidence>
<proteinExistence type="inferred from homology"/>
<evidence type="ECO:0000256" key="13">
    <source>
        <dbReference type="NCBIfam" id="TIGR02402"/>
    </source>
</evidence>
<evidence type="ECO:0000256" key="6">
    <source>
        <dbReference type="ARBA" id="ARBA00022490"/>
    </source>
</evidence>
<organism evidence="19 20">
    <name type="scientific">Frigoriglobus tundricola</name>
    <dbReference type="NCBI Taxonomy" id="2774151"/>
    <lineage>
        <taxon>Bacteria</taxon>
        <taxon>Pseudomonadati</taxon>
        <taxon>Planctomycetota</taxon>
        <taxon>Planctomycetia</taxon>
        <taxon>Gemmatales</taxon>
        <taxon>Gemmataceae</taxon>
        <taxon>Frigoriglobus</taxon>
    </lineage>
</organism>
<evidence type="ECO:0000256" key="10">
    <source>
        <dbReference type="ARBA" id="ARBA00032057"/>
    </source>
</evidence>
<dbReference type="CDD" id="cd02853">
    <property type="entry name" value="E_set_MTHase_like_N"/>
    <property type="match status" value="1"/>
</dbReference>
<evidence type="ECO:0000256" key="14">
    <source>
        <dbReference type="PIRNR" id="PIRNR006337"/>
    </source>
</evidence>
<comment type="pathway">
    <text evidence="2 14">Glycan biosynthesis; trehalose biosynthesis.</text>
</comment>
<evidence type="ECO:0000313" key="19">
    <source>
        <dbReference type="EMBL" id="QJW98091.1"/>
    </source>
</evidence>
<evidence type="ECO:0000256" key="7">
    <source>
        <dbReference type="ARBA" id="ARBA00022801"/>
    </source>
</evidence>
<keyword evidence="6" id="KW-0963">Cytoplasm</keyword>
<keyword evidence="20" id="KW-1185">Reference proteome</keyword>
<name>A0A6M5YXY2_9BACT</name>
<dbReference type="UniPathway" id="UPA00299"/>
<dbReference type="CDD" id="cd11325">
    <property type="entry name" value="AmyAc_GTHase"/>
    <property type="match status" value="1"/>
</dbReference>
<dbReference type="GO" id="GO:0005737">
    <property type="term" value="C:cytoplasm"/>
    <property type="evidence" value="ECO:0007669"/>
    <property type="project" value="UniProtKB-SubCell"/>
</dbReference>
<evidence type="ECO:0000256" key="9">
    <source>
        <dbReference type="ARBA" id="ARBA00023295"/>
    </source>
</evidence>
<feature type="domain" description="Glycosyl hydrolase family 13 catalytic" evidence="18">
    <location>
        <begin position="93"/>
        <end position="470"/>
    </location>
</feature>
<dbReference type="PANTHER" id="PTHR43651">
    <property type="entry name" value="1,4-ALPHA-GLUCAN-BRANCHING ENZYME"/>
    <property type="match status" value="1"/>
</dbReference>
<gene>
    <name evidence="19" type="ORF">FTUN_5671</name>
</gene>
<dbReference type="InterPro" id="IPR014756">
    <property type="entry name" value="Ig_E-set"/>
</dbReference>
<comment type="similarity">
    <text evidence="3 14">Belongs to the glycosyl hydrolase 13 family.</text>
</comment>
<evidence type="ECO:0000259" key="18">
    <source>
        <dbReference type="SMART" id="SM00642"/>
    </source>
</evidence>
<dbReference type="Gene3D" id="3.20.20.80">
    <property type="entry name" value="Glycosidases"/>
    <property type="match status" value="1"/>
</dbReference>
<dbReference type="NCBIfam" id="TIGR02402">
    <property type="entry name" value="trehalose_TreZ"/>
    <property type="match status" value="1"/>
</dbReference>
<evidence type="ECO:0000256" key="11">
    <source>
        <dbReference type="ARBA" id="ARBA00033284"/>
    </source>
</evidence>
<reference evidence="20" key="1">
    <citation type="submission" date="2020-05" db="EMBL/GenBank/DDBJ databases">
        <title>Frigoriglobus tundricola gen. nov., sp. nov., a psychrotolerant cellulolytic planctomycete of the family Gemmataceae with two divergent copies of 16S rRNA gene.</title>
        <authorList>
            <person name="Kulichevskaya I.S."/>
            <person name="Ivanova A.A."/>
            <person name="Naumoff D.G."/>
            <person name="Beletsky A.V."/>
            <person name="Rijpstra W.I.C."/>
            <person name="Sinninghe Damste J.S."/>
            <person name="Mardanov A.V."/>
            <person name="Ravin N.V."/>
            <person name="Dedysh S.N."/>
        </authorList>
    </citation>
    <scope>NUCLEOTIDE SEQUENCE [LARGE SCALE GENOMIC DNA]</scope>
    <source>
        <strain evidence="20">PL17</strain>
    </source>
</reference>
<evidence type="ECO:0000256" key="12">
    <source>
        <dbReference type="ARBA" id="ARBA00034013"/>
    </source>
</evidence>
<evidence type="ECO:0000256" key="3">
    <source>
        <dbReference type="ARBA" id="ARBA00008061"/>
    </source>
</evidence>
<evidence type="ECO:0000256" key="17">
    <source>
        <dbReference type="SAM" id="MobiDB-lite"/>
    </source>
</evidence>
<dbReference type="KEGG" id="ftj:FTUN_5671"/>